<proteinExistence type="inferred from homology"/>
<evidence type="ECO:0000256" key="6">
    <source>
        <dbReference type="RuleBase" id="RU364082"/>
    </source>
</evidence>
<evidence type="ECO:0000256" key="4">
    <source>
        <dbReference type="ARBA" id="ARBA00017099"/>
    </source>
</evidence>
<dbReference type="Pfam" id="PF04321">
    <property type="entry name" value="RmlD_sub_bind"/>
    <property type="match status" value="1"/>
</dbReference>
<dbReference type="AlphaFoldDB" id="A0A5Q2QF53"/>
<gene>
    <name evidence="8" type="primary">rfbD</name>
    <name evidence="8" type="ORF">GH975_08665</name>
</gene>
<dbReference type="NCBIfam" id="TIGR01214">
    <property type="entry name" value="rmlD"/>
    <property type="match status" value="1"/>
</dbReference>
<comment type="catalytic activity">
    <reaction evidence="5 6">
        <text>dTDP-beta-L-rhamnose + NADP(+) = dTDP-4-dehydro-beta-L-rhamnose + NADPH + H(+)</text>
        <dbReference type="Rhea" id="RHEA:21796"/>
        <dbReference type="ChEBI" id="CHEBI:15378"/>
        <dbReference type="ChEBI" id="CHEBI:57510"/>
        <dbReference type="ChEBI" id="CHEBI:57783"/>
        <dbReference type="ChEBI" id="CHEBI:58349"/>
        <dbReference type="ChEBI" id="CHEBI:62830"/>
        <dbReference type="EC" id="1.1.1.133"/>
    </reaction>
</comment>
<dbReference type="Proteomes" id="UP000388235">
    <property type="component" value="Chromosome"/>
</dbReference>
<accession>A0A5Q2QF53</accession>
<dbReference type="UniPathway" id="UPA00281"/>
<dbReference type="EC" id="1.1.1.133" evidence="3 6"/>
<dbReference type="GO" id="GO:0009243">
    <property type="term" value="P:O antigen biosynthetic process"/>
    <property type="evidence" value="ECO:0007669"/>
    <property type="project" value="UniProtKB-UniPathway"/>
</dbReference>
<dbReference type="KEGG" id="llp:GH975_08665"/>
<protein>
    <recommendedName>
        <fullName evidence="4 6">dTDP-4-dehydrorhamnose reductase</fullName>
        <ecNumber evidence="3 6">1.1.1.133</ecNumber>
    </recommendedName>
</protein>
<sequence length="295" mass="32520">MRVLVTGKNGQVGRCLMDQGESYGFAMFGMSSAELDITNIRNVDSVISQIKPDLVINAAAYTAVDKAETDKKSAYAVNETGPKILAAACKKLDIPLFHISTDYVFDGESDIPYKETDSVNPTSIYGRSKLMGELAVRNTLSKFIILRTSWVFSEHGGNFVKTMVRMARERDRLDVVSDQFGGPSSAHGVAAALLKIAAQLEQTNAISWGIYHYCQKPYVSWHQFAQEIIERATKMGLVDHPVEIAPIPSSQFLTSVKRPENSSLKTDKLERCFNVSGGQWSLDLEMVLESIKGVG</sequence>
<dbReference type="PANTHER" id="PTHR10491:SF4">
    <property type="entry name" value="METHIONINE ADENOSYLTRANSFERASE 2 SUBUNIT BETA"/>
    <property type="match status" value="1"/>
</dbReference>
<dbReference type="InterPro" id="IPR029903">
    <property type="entry name" value="RmlD-like-bd"/>
</dbReference>
<dbReference type="InterPro" id="IPR036291">
    <property type="entry name" value="NAD(P)-bd_dom_sf"/>
</dbReference>
<dbReference type="GO" id="GO:0019305">
    <property type="term" value="P:dTDP-rhamnose biosynthetic process"/>
    <property type="evidence" value="ECO:0007669"/>
    <property type="project" value="UniProtKB-UniPathway"/>
</dbReference>
<dbReference type="OrthoDB" id="9803892at2"/>
<keyword evidence="6" id="KW-0521">NADP</keyword>
<dbReference type="Gene3D" id="3.90.25.10">
    <property type="entry name" value="UDP-galactose 4-epimerase, domain 1"/>
    <property type="match status" value="1"/>
</dbReference>
<evidence type="ECO:0000313" key="8">
    <source>
        <dbReference type="EMBL" id="QGG80637.1"/>
    </source>
</evidence>
<feature type="domain" description="RmlD-like substrate binding" evidence="7">
    <location>
        <begin position="1"/>
        <end position="290"/>
    </location>
</feature>
<comment type="cofactor">
    <cofactor evidence="6">
        <name>Mg(2+)</name>
        <dbReference type="ChEBI" id="CHEBI:18420"/>
    </cofactor>
    <text evidence="6">Binds 1 Mg(2+) ion per monomer.</text>
</comment>
<keyword evidence="9" id="KW-1185">Reference proteome</keyword>
<dbReference type="PANTHER" id="PTHR10491">
    <property type="entry name" value="DTDP-4-DEHYDRORHAMNOSE REDUCTASE"/>
    <property type="match status" value="1"/>
</dbReference>
<dbReference type="GO" id="GO:0008831">
    <property type="term" value="F:dTDP-4-dehydrorhamnose reductase activity"/>
    <property type="evidence" value="ECO:0007669"/>
    <property type="project" value="UniProtKB-EC"/>
</dbReference>
<comment type="similarity">
    <text evidence="2 6">Belongs to the dTDP-4-dehydrorhamnose reductase family.</text>
</comment>
<keyword evidence="6 8" id="KW-0560">Oxidoreductase</keyword>
<dbReference type="RefSeq" id="WP_153714141.1">
    <property type="nucleotide sequence ID" value="NZ_CP045871.1"/>
</dbReference>
<evidence type="ECO:0000256" key="2">
    <source>
        <dbReference type="ARBA" id="ARBA00010944"/>
    </source>
</evidence>
<evidence type="ECO:0000256" key="5">
    <source>
        <dbReference type="ARBA" id="ARBA00048200"/>
    </source>
</evidence>
<dbReference type="EMBL" id="CP045871">
    <property type="protein sequence ID" value="QGG80637.1"/>
    <property type="molecule type" value="Genomic_DNA"/>
</dbReference>
<name>A0A5Q2QF53_9GAMM</name>
<comment type="function">
    <text evidence="6">Catalyzes the reduction of dTDP-6-deoxy-L-lyxo-4-hexulose to yield dTDP-L-rhamnose.</text>
</comment>
<reference evidence="8 9" key="1">
    <citation type="submission" date="2019-11" db="EMBL/GenBank/DDBJ databases">
        <authorList>
            <person name="Khan S.A."/>
            <person name="Jeon C.O."/>
            <person name="Chun B.H."/>
        </authorList>
    </citation>
    <scope>NUCLEOTIDE SEQUENCE [LARGE SCALE GENOMIC DNA]</scope>
    <source>
        <strain evidence="8 9">IMCC 1097</strain>
    </source>
</reference>
<dbReference type="InterPro" id="IPR005913">
    <property type="entry name" value="dTDP_dehydrorham_reduct"/>
</dbReference>
<evidence type="ECO:0000256" key="1">
    <source>
        <dbReference type="ARBA" id="ARBA00004781"/>
    </source>
</evidence>
<dbReference type="SUPFAM" id="SSF51735">
    <property type="entry name" value="NAD(P)-binding Rossmann-fold domains"/>
    <property type="match status" value="1"/>
</dbReference>
<organism evidence="8 9">
    <name type="scientific">Litorivicinus lipolyticus</name>
    <dbReference type="NCBI Taxonomy" id="418701"/>
    <lineage>
        <taxon>Bacteria</taxon>
        <taxon>Pseudomonadati</taxon>
        <taxon>Pseudomonadota</taxon>
        <taxon>Gammaproteobacteria</taxon>
        <taxon>Oceanospirillales</taxon>
        <taxon>Litorivicinaceae</taxon>
        <taxon>Litorivicinus</taxon>
    </lineage>
</organism>
<evidence type="ECO:0000259" key="7">
    <source>
        <dbReference type="Pfam" id="PF04321"/>
    </source>
</evidence>
<evidence type="ECO:0000313" key="9">
    <source>
        <dbReference type="Proteomes" id="UP000388235"/>
    </source>
</evidence>
<dbReference type="UniPathway" id="UPA00124"/>
<dbReference type="Gene3D" id="3.40.50.720">
    <property type="entry name" value="NAD(P)-binding Rossmann-like Domain"/>
    <property type="match status" value="1"/>
</dbReference>
<dbReference type="CDD" id="cd05254">
    <property type="entry name" value="dTDP_HR_like_SDR_e"/>
    <property type="match status" value="1"/>
</dbReference>
<comment type="pathway">
    <text evidence="1 6">Carbohydrate biosynthesis; dTDP-L-rhamnose biosynthesis.</text>
</comment>
<evidence type="ECO:0000256" key="3">
    <source>
        <dbReference type="ARBA" id="ARBA00012929"/>
    </source>
</evidence>